<organism evidence="2 3">
    <name type="scientific">Cotesia typhae</name>
    <dbReference type="NCBI Taxonomy" id="2053667"/>
    <lineage>
        <taxon>Eukaryota</taxon>
        <taxon>Metazoa</taxon>
        <taxon>Ecdysozoa</taxon>
        <taxon>Arthropoda</taxon>
        <taxon>Hexapoda</taxon>
        <taxon>Insecta</taxon>
        <taxon>Pterygota</taxon>
        <taxon>Neoptera</taxon>
        <taxon>Endopterygota</taxon>
        <taxon>Hymenoptera</taxon>
        <taxon>Apocrita</taxon>
        <taxon>Ichneumonoidea</taxon>
        <taxon>Braconidae</taxon>
        <taxon>Microgastrinae</taxon>
        <taxon>Cotesia</taxon>
    </lineage>
</organism>
<sequence>ISQKISQLPGASVTRTDGSYRSPKDTTSQIIAQLPGAAVTG</sequence>
<name>A0A8J5R1A1_9HYME</name>
<dbReference type="Proteomes" id="UP000729913">
    <property type="component" value="Unassembled WGS sequence"/>
</dbReference>
<feature type="compositionally biased region" description="Polar residues" evidence="1">
    <location>
        <begin position="13"/>
        <end position="31"/>
    </location>
</feature>
<evidence type="ECO:0000256" key="1">
    <source>
        <dbReference type="SAM" id="MobiDB-lite"/>
    </source>
</evidence>
<feature type="non-terminal residue" evidence="2">
    <location>
        <position position="41"/>
    </location>
</feature>
<comment type="caution">
    <text evidence="2">The sequence shown here is derived from an EMBL/GenBank/DDBJ whole genome shotgun (WGS) entry which is preliminary data.</text>
</comment>
<feature type="non-terminal residue" evidence="2">
    <location>
        <position position="1"/>
    </location>
</feature>
<keyword evidence="3" id="KW-1185">Reference proteome</keyword>
<gene>
    <name evidence="2" type="ORF">G9C98_006208</name>
</gene>
<evidence type="ECO:0000313" key="3">
    <source>
        <dbReference type="Proteomes" id="UP000729913"/>
    </source>
</evidence>
<dbReference type="AlphaFoldDB" id="A0A8J5R1A1"/>
<dbReference type="EMBL" id="JAAOIC020000043">
    <property type="protein sequence ID" value="KAG8038512.1"/>
    <property type="molecule type" value="Genomic_DNA"/>
</dbReference>
<feature type="region of interest" description="Disordered" evidence="1">
    <location>
        <begin position="1"/>
        <end position="41"/>
    </location>
</feature>
<accession>A0A8J5R1A1</accession>
<reference evidence="2" key="1">
    <citation type="submission" date="2020-03" db="EMBL/GenBank/DDBJ databases">
        <authorList>
            <person name="Chebbi M.A."/>
            <person name="Drezen J.M."/>
        </authorList>
    </citation>
    <scope>NUCLEOTIDE SEQUENCE</scope>
    <source>
        <tissue evidence="2">Whole body</tissue>
    </source>
</reference>
<protein>
    <submittedName>
        <fullName evidence="2">Uncharacterized protein</fullName>
    </submittedName>
</protein>
<reference evidence="2" key="2">
    <citation type="submission" date="2021-04" db="EMBL/GenBank/DDBJ databases">
        <title>Genome-wide patterns of bracovirus chromosomal integration into multiple host tissues during parasitism.</title>
        <authorList>
            <person name="Chebbi M.A.C."/>
        </authorList>
    </citation>
    <scope>NUCLEOTIDE SEQUENCE</scope>
    <source>
        <tissue evidence="2">Whole body</tissue>
    </source>
</reference>
<evidence type="ECO:0000313" key="2">
    <source>
        <dbReference type="EMBL" id="KAG8038512.1"/>
    </source>
</evidence>
<proteinExistence type="predicted"/>